<reference evidence="2 3" key="1">
    <citation type="submission" date="2017-09" db="EMBL/GenBank/DDBJ databases">
        <title>Comparative genomics and methylome analysis of the gut commensal Bifidobacterium breve.</title>
        <authorList>
            <person name="Bottacini F."/>
            <person name="Morrissey R."/>
            <person name="Roberts R.J."/>
            <person name="James K."/>
            <person name="van Breen J."/>
            <person name="Egan M."/>
            <person name="Lambert J."/>
            <person name="van Limpt K."/>
            <person name="Stanton C."/>
            <person name="Knol J."/>
            <person name="O' Connell Motherway M."/>
            <person name="van Sinderen D."/>
        </authorList>
    </citation>
    <scope>NUCLEOTIDE SEQUENCE [LARGE SCALE GENOMIC DNA]</scope>
    <source>
        <strain evidence="2 3">DRBB29</strain>
    </source>
</reference>
<feature type="region of interest" description="Disordered" evidence="1">
    <location>
        <begin position="1"/>
        <end position="26"/>
    </location>
</feature>
<protein>
    <submittedName>
        <fullName evidence="2">Uncharacterized protein</fullName>
    </submittedName>
</protein>
<gene>
    <name evidence="2" type="ORF">DRBB29_0891</name>
</gene>
<evidence type="ECO:0000256" key="1">
    <source>
        <dbReference type="SAM" id="MobiDB-lite"/>
    </source>
</evidence>
<dbReference type="RefSeq" id="WP_106621573.1">
    <property type="nucleotide sequence ID" value="NZ_CP021552.1"/>
</dbReference>
<dbReference type="EMBL" id="CP023198">
    <property type="protein sequence ID" value="AUE18447.1"/>
    <property type="molecule type" value="Genomic_DNA"/>
</dbReference>
<organism evidence="2 3">
    <name type="scientific">Bifidobacterium breve</name>
    <dbReference type="NCBI Taxonomy" id="1685"/>
    <lineage>
        <taxon>Bacteria</taxon>
        <taxon>Bacillati</taxon>
        <taxon>Actinomycetota</taxon>
        <taxon>Actinomycetes</taxon>
        <taxon>Bifidobacteriales</taxon>
        <taxon>Bifidobacteriaceae</taxon>
        <taxon>Bifidobacterium</taxon>
    </lineage>
</organism>
<dbReference type="Proteomes" id="UP000232496">
    <property type="component" value="Chromosome"/>
</dbReference>
<evidence type="ECO:0000313" key="2">
    <source>
        <dbReference type="EMBL" id="AUE18447.1"/>
    </source>
</evidence>
<proteinExistence type="predicted"/>
<name>A0AAN1IEM0_BIFBR</name>
<sequence length="229" mass="25474">MDSELDLLLPDTENDAGAPQGAPRTIERSPRNLIGEARLAFDAGLLISCLTVLVTIPDVCANLIDPSNKDGQRNWCTRYLGFPSTPVVDDIDRSRKQSRDHIERTMAALMREDNFTASDFCQLRNAVLHTGSSVINGAGAKYSPFHSIGIQVFDNDSQLVVEYGSTSSPEPDGVENDCRIKISINLTALLARMERGVERFLSEYPELDKEKGKWEYLTWGIVDFRAPTH</sequence>
<accession>A0AAN1IEM0</accession>
<dbReference type="AlphaFoldDB" id="A0AAN1IEM0"/>
<evidence type="ECO:0000313" key="3">
    <source>
        <dbReference type="Proteomes" id="UP000232496"/>
    </source>
</evidence>